<dbReference type="GO" id="GO:0030246">
    <property type="term" value="F:carbohydrate binding"/>
    <property type="evidence" value="ECO:0007669"/>
    <property type="project" value="InterPro"/>
</dbReference>
<gene>
    <name evidence="4" type="primary">kojP_1</name>
    <name evidence="4" type="ORF">ERS417307_02290</name>
</gene>
<dbReference type="SUPFAM" id="SSF74650">
    <property type="entry name" value="Galactose mutarotase-like"/>
    <property type="match status" value="1"/>
</dbReference>
<dbReference type="GO" id="GO:0033831">
    <property type="term" value="F:kojibiose phosphorylase activity"/>
    <property type="evidence" value="ECO:0007669"/>
    <property type="project" value="UniProtKB-EC"/>
</dbReference>
<dbReference type="InterPro" id="IPR005195">
    <property type="entry name" value="Glyco_hydro_65_M"/>
</dbReference>
<dbReference type="InterPro" id="IPR008928">
    <property type="entry name" value="6-hairpin_glycosidase_sf"/>
</dbReference>
<dbReference type="AlphaFoldDB" id="A0A174HHY9"/>
<name>A0A174HHY9_BACUN</name>
<keyword evidence="4" id="KW-0378">Hydrolase</keyword>
<feature type="signal peptide" evidence="1">
    <location>
        <begin position="1"/>
        <end position="18"/>
    </location>
</feature>
<evidence type="ECO:0000256" key="1">
    <source>
        <dbReference type="SAM" id="SignalP"/>
    </source>
</evidence>
<dbReference type="Proteomes" id="UP000095419">
    <property type="component" value="Unassembled WGS sequence"/>
</dbReference>
<evidence type="ECO:0000259" key="2">
    <source>
        <dbReference type="Pfam" id="PF03632"/>
    </source>
</evidence>
<dbReference type="InterPro" id="IPR005196">
    <property type="entry name" value="Glyco_hydro_65_N"/>
</dbReference>
<evidence type="ECO:0000313" key="5">
    <source>
        <dbReference type="Proteomes" id="UP000095419"/>
    </source>
</evidence>
<dbReference type="EMBL" id="CYZF01000006">
    <property type="protein sequence ID" value="CUO72589.1"/>
    <property type="molecule type" value="Genomic_DNA"/>
</dbReference>
<organism evidence="4 5">
    <name type="scientific">Bacteroides uniformis</name>
    <dbReference type="NCBI Taxonomy" id="820"/>
    <lineage>
        <taxon>Bacteria</taxon>
        <taxon>Pseudomonadati</taxon>
        <taxon>Bacteroidota</taxon>
        <taxon>Bacteroidia</taxon>
        <taxon>Bacteroidales</taxon>
        <taxon>Bacteroidaceae</taxon>
        <taxon>Bacteroides</taxon>
    </lineage>
</organism>
<dbReference type="GO" id="GO:0005975">
    <property type="term" value="P:carbohydrate metabolic process"/>
    <property type="evidence" value="ECO:0007669"/>
    <property type="project" value="InterPro"/>
</dbReference>
<dbReference type="PANTHER" id="PTHR11051:SF8">
    <property type="entry name" value="PROTEIN-GLUCOSYLGALACTOSYLHYDROXYLYSINE GLUCOSIDASE"/>
    <property type="match status" value="1"/>
</dbReference>
<feature type="chain" id="PRO_5008023451" evidence="1">
    <location>
        <begin position="19"/>
        <end position="676"/>
    </location>
</feature>
<feature type="domain" description="Glycoside hydrolase family 65 central catalytic" evidence="2">
    <location>
        <begin position="307"/>
        <end position="499"/>
    </location>
</feature>
<dbReference type="Pfam" id="PF03632">
    <property type="entry name" value="Glyco_hydro_65m"/>
    <property type="match status" value="1"/>
</dbReference>
<keyword evidence="1" id="KW-0732">Signal</keyword>
<dbReference type="Pfam" id="PF03636">
    <property type="entry name" value="Glyco_hydro_65N"/>
    <property type="match status" value="1"/>
</dbReference>
<feature type="domain" description="Glycoside hydrolase family 65 N-terminal" evidence="3">
    <location>
        <begin position="38"/>
        <end position="246"/>
    </location>
</feature>
<dbReference type="InterPro" id="IPR012341">
    <property type="entry name" value="6hp_glycosidase-like_sf"/>
</dbReference>
<dbReference type="InterPro" id="IPR011013">
    <property type="entry name" value="Gal_mutarotase_sf_dom"/>
</dbReference>
<dbReference type="Gene3D" id="1.50.10.10">
    <property type="match status" value="1"/>
</dbReference>
<dbReference type="SUPFAM" id="SSF48208">
    <property type="entry name" value="Six-hairpin glycosidases"/>
    <property type="match status" value="1"/>
</dbReference>
<protein>
    <submittedName>
        <fullName evidence="4">Trehalose and maltose hydrolases (Possible phosphorylases)</fullName>
        <ecNumber evidence="4">2.4.1.230</ecNumber>
    </submittedName>
</protein>
<evidence type="ECO:0000313" key="4">
    <source>
        <dbReference type="EMBL" id="CUO72589.1"/>
    </source>
</evidence>
<dbReference type="PANTHER" id="PTHR11051">
    <property type="entry name" value="GLYCOSYL HYDROLASE-RELATED"/>
    <property type="match status" value="1"/>
</dbReference>
<dbReference type="Gene3D" id="2.70.98.40">
    <property type="entry name" value="Glycoside hydrolase, family 65, N-terminal domain"/>
    <property type="match status" value="1"/>
</dbReference>
<reference evidence="4 5" key="1">
    <citation type="submission" date="2015-09" db="EMBL/GenBank/DDBJ databases">
        <authorList>
            <consortium name="Pathogen Informatics"/>
        </authorList>
    </citation>
    <scope>NUCLEOTIDE SEQUENCE [LARGE SCALE GENOMIC DNA]</scope>
    <source>
        <strain evidence="4 5">2789STDY5608791</strain>
    </source>
</reference>
<proteinExistence type="predicted"/>
<dbReference type="InterPro" id="IPR037018">
    <property type="entry name" value="GH65_N"/>
</dbReference>
<keyword evidence="4" id="KW-0328">Glycosyltransferase</keyword>
<evidence type="ECO:0000259" key="3">
    <source>
        <dbReference type="Pfam" id="PF03636"/>
    </source>
</evidence>
<accession>A0A174HHY9</accession>
<dbReference type="EC" id="2.4.1.230" evidence="4"/>
<sequence>MRTNILLVILCLSSSLWGQDPWKIIATDIRPDHYYGVTVGNGMLGIVSSAYPFRTDNVVLAGSYDKYGRGRVSNFLNGFNMLNTSVSIDGKTVNCSNISGFTQTLDMKNAMHTSHFSFGEKADVTYSYLALRQLPYCALLVVDVNPKSDLTLSAVNIQEIPDAFRDGQMYYNEINRRHASVKLLTTQAKSPTGHLTVCASSAFLFPEKVGEEPRVIHNTPNSNSHQMRFSKKLQKGEKYRFCIVGSTLTSAHHPDPTNEVERLTVFAHLEGCDRLLARHLSQWDELWESDILVEGDAQAQQDIHSMIYHLYSFVREGSALSISPMGLSGSGYNGHIFWDADTWIFPTLLMLKPQLAKSMIEYRFNRLQAARKNAFEHGFRGAMFPWESADSGFEETPVWALAGTFEHHITGCVALAAWNYYRVTQDKDWLKKKGFPILKATAEFWLSRVEKGNDGTYHIRNVVAADEWAENVDDNAYTNGVAKLNLKAASKAAKLLGEPIVPEWNKVSEGLVILSFPDGVTREHAQYDGENIKQADVTLLAYPLKLITNSTRIEKDLAYYETRVPEKNTPAMTQAIFSLLYSRLGNAEKATHFFKDAYLPNLNPPFRVIAETKGGTNPYFITGAGGVLQAVMMGFGGLDITDNGIVQEKTGVLPTHWKTLTLKGIGTKGKTYLRKR</sequence>
<keyword evidence="4" id="KW-0808">Transferase</keyword>
<dbReference type="GO" id="GO:0004553">
    <property type="term" value="F:hydrolase activity, hydrolyzing O-glycosyl compounds"/>
    <property type="evidence" value="ECO:0007669"/>
    <property type="project" value="TreeGrafter"/>
</dbReference>